<proteinExistence type="predicted"/>
<keyword evidence="1" id="KW-0472">Membrane</keyword>
<dbReference type="PANTHER" id="PTHR36933:SF1">
    <property type="entry name" value="SLL0788 PROTEIN"/>
    <property type="match status" value="1"/>
</dbReference>
<reference evidence="3 4" key="1">
    <citation type="submission" date="2021-01" db="EMBL/GenBank/DDBJ databases">
        <title>Whole genome shotgun sequence of Planotetraspora kaengkrachanensis NBRC 104272.</title>
        <authorList>
            <person name="Komaki H."/>
            <person name="Tamura T."/>
        </authorList>
    </citation>
    <scope>NUCLEOTIDE SEQUENCE [LARGE SCALE GENOMIC DNA]</scope>
    <source>
        <strain evidence="3 4">NBRC 104272</strain>
    </source>
</reference>
<keyword evidence="1" id="KW-0812">Transmembrane</keyword>
<dbReference type="PANTHER" id="PTHR36933">
    <property type="entry name" value="SLL0788 PROTEIN"/>
    <property type="match status" value="1"/>
</dbReference>
<dbReference type="Proteomes" id="UP000630097">
    <property type="component" value="Unassembled WGS sequence"/>
</dbReference>
<dbReference type="Pfam" id="PF03713">
    <property type="entry name" value="DUF305"/>
    <property type="match status" value="1"/>
</dbReference>
<dbReference type="Gene3D" id="1.20.1260.10">
    <property type="match status" value="1"/>
</dbReference>
<dbReference type="EMBL" id="BONV01000001">
    <property type="protein sequence ID" value="GIG77270.1"/>
    <property type="molecule type" value="Genomic_DNA"/>
</dbReference>
<keyword evidence="1" id="KW-1133">Transmembrane helix</keyword>
<keyword evidence="4" id="KW-1185">Reference proteome</keyword>
<dbReference type="AlphaFoldDB" id="A0A8J3LUZ9"/>
<evidence type="ECO:0000313" key="3">
    <source>
        <dbReference type="EMBL" id="GIG77270.1"/>
    </source>
</evidence>
<dbReference type="InterPro" id="IPR012347">
    <property type="entry name" value="Ferritin-like"/>
</dbReference>
<dbReference type="InterPro" id="IPR005183">
    <property type="entry name" value="DUF305_CopM-like"/>
</dbReference>
<name>A0A8J3LUZ9_9ACTN</name>
<feature type="transmembrane region" description="Helical" evidence="1">
    <location>
        <begin position="21"/>
        <end position="39"/>
    </location>
</feature>
<feature type="domain" description="DUF305" evidence="2">
    <location>
        <begin position="50"/>
        <end position="209"/>
    </location>
</feature>
<accession>A0A8J3LUZ9</accession>
<protein>
    <submittedName>
        <fullName evidence="3">DUF305 domain-containing protein</fullName>
    </submittedName>
</protein>
<organism evidence="3 4">
    <name type="scientific">Planotetraspora kaengkrachanensis</name>
    <dbReference type="NCBI Taxonomy" id="575193"/>
    <lineage>
        <taxon>Bacteria</taxon>
        <taxon>Bacillati</taxon>
        <taxon>Actinomycetota</taxon>
        <taxon>Actinomycetes</taxon>
        <taxon>Streptosporangiales</taxon>
        <taxon>Streptosporangiaceae</taxon>
        <taxon>Planotetraspora</taxon>
    </lineage>
</organism>
<evidence type="ECO:0000313" key="4">
    <source>
        <dbReference type="Proteomes" id="UP000630097"/>
    </source>
</evidence>
<comment type="caution">
    <text evidence="3">The sequence shown here is derived from an EMBL/GenBank/DDBJ whole genome shotgun (WGS) entry which is preliminary data.</text>
</comment>
<sequence>MTTETSVMLDTTPQPRRRFPLVGLVALVLAAAALVLFATRSGTPGDTSPEAGFARDMAVHHSQAVEMAFVIRDKTSDGPLRTLSYDIITTQTAQRGIFMGWLQQWDLDQASSQPPMAWMSGHAHGGATAGTTPGVMPGMASEEELNRLRAAQGKDAEILFLQLMIRHHEGGVEMAQGLLRVSDRPEVRSLAQHIVDGQTAEIKLMKGLLTERGAQPLPSILQSPAG</sequence>
<evidence type="ECO:0000259" key="2">
    <source>
        <dbReference type="Pfam" id="PF03713"/>
    </source>
</evidence>
<gene>
    <name evidence="3" type="ORF">Pka01_03970</name>
</gene>
<evidence type="ECO:0000256" key="1">
    <source>
        <dbReference type="SAM" id="Phobius"/>
    </source>
</evidence>
<dbReference type="RefSeq" id="WP_239114643.1">
    <property type="nucleotide sequence ID" value="NZ_BAABHH010000001.1"/>
</dbReference>